<evidence type="ECO:0000313" key="2">
    <source>
        <dbReference type="Proteomes" id="UP000092445"/>
    </source>
</evidence>
<reference evidence="2" key="1">
    <citation type="submission" date="2014-03" db="EMBL/GenBank/DDBJ databases">
        <authorList>
            <person name="Aksoy S."/>
            <person name="Warren W."/>
            <person name="Wilson R.K."/>
        </authorList>
    </citation>
    <scope>NUCLEOTIDE SEQUENCE [LARGE SCALE GENOMIC DNA]</scope>
    <source>
        <strain evidence="2">IAEA</strain>
    </source>
</reference>
<proteinExistence type="predicted"/>
<dbReference type="AlphaFoldDB" id="A0A1A9ZWQ4"/>
<protein>
    <submittedName>
        <fullName evidence="1">Uncharacterized protein</fullName>
    </submittedName>
</protein>
<dbReference type="VEuPathDB" id="VectorBase:GPAI027471"/>
<organism evidence="1 2">
    <name type="scientific">Glossina pallidipes</name>
    <name type="common">Tsetse fly</name>
    <dbReference type="NCBI Taxonomy" id="7398"/>
    <lineage>
        <taxon>Eukaryota</taxon>
        <taxon>Metazoa</taxon>
        <taxon>Ecdysozoa</taxon>
        <taxon>Arthropoda</taxon>
        <taxon>Hexapoda</taxon>
        <taxon>Insecta</taxon>
        <taxon>Pterygota</taxon>
        <taxon>Neoptera</taxon>
        <taxon>Endopterygota</taxon>
        <taxon>Diptera</taxon>
        <taxon>Brachycera</taxon>
        <taxon>Muscomorpha</taxon>
        <taxon>Hippoboscoidea</taxon>
        <taxon>Glossinidae</taxon>
        <taxon>Glossina</taxon>
    </lineage>
</organism>
<name>A0A1A9ZWQ4_GLOPL</name>
<dbReference type="Proteomes" id="UP000092445">
    <property type="component" value="Unassembled WGS sequence"/>
</dbReference>
<keyword evidence="2" id="KW-1185">Reference proteome</keyword>
<sequence>MLLIFRSRRKKIKEKKKNNNSIYRQTAPITLFRIQCPHPRNESCMCLLWITFQDQILQPLH</sequence>
<dbReference type="EnsemblMetazoa" id="GPAI027471-RA">
    <property type="protein sequence ID" value="GPAI027471-PA"/>
    <property type="gene ID" value="GPAI027471"/>
</dbReference>
<reference evidence="1" key="2">
    <citation type="submission" date="2020-05" db="UniProtKB">
        <authorList>
            <consortium name="EnsemblMetazoa"/>
        </authorList>
    </citation>
    <scope>IDENTIFICATION</scope>
    <source>
        <strain evidence="1">IAEA</strain>
    </source>
</reference>
<accession>A0A1A9ZWQ4</accession>
<evidence type="ECO:0000313" key="1">
    <source>
        <dbReference type="EnsemblMetazoa" id="GPAI027471-PA"/>
    </source>
</evidence>